<accession>A0A4R2IDQ8</accession>
<feature type="region of interest" description="Disordered" evidence="1">
    <location>
        <begin position="73"/>
        <end position="124"/>
    </location>
</feature>
<dbReference type="AlphaFoldDB" id="A0A4R2IDQ8"/>
<keyword evidence="3" id="KW-1185">Reference proteome</keyword>
<comment type="caution">
    <text evidence="2">The sequence shown here is derived from an EMBL/GenBank/DDBJ whole genome shotgun (WGS) entry which is preliminary data.</text>
</comment>
<organism evidence="2 3">
    <name type="scientific">Kribbella antiqua</name>
    <dbReference type="NCBI Taxonomy" id="2512217"/>
    <lineage>
        <taxon>Bacteria</taxon>
        <taxon>Bacillati</taxon>
        <taxon>Actinomycetota</taxon>
        <taxon>Actinomycetes</taxon>
        <taxon>Propionibacteriales</taxon>
        <taxon>Kribbellaceae</taxon>
        <taxon>Kribbella</taxon>
    </lineage>
</organism>
<dbReference type="RefSeq" id="WP_132155786.1">
    <property type="nucleotide sequence ID" value="NZ_SLWR01000014.1"/>
</dbReference>
<gene>
    <name evidence="2" type="ORF">EV646_114129</name>
</gene>
<sequence>MRLKVVSAVLAVAGGVWMLYLFLSFSQVQYSAFPITEPFYVKCNPLGRPGITPPDLDDSLTPAQRQAVDTYVSRVHEENASENEGAGASQGRAVDPHLLRSGQAEPPGPPAPRSLGHHGPRHHQPHPPALYPCSYPCPCACPRPAVHPAGCLLSS</sequence>
<name>A0A4R2IDQ8_9ACTN</name>
<evidence type="ECO:0000313" key="2">
    <source>
        <dbReference type="EMBL" id="TCO42306.1"/>
    </source>
</evidence>
<proteinExistence type="predicted"/>
<reference evidence="2 3" key="1">
    <citation type="journal article" date="2015" name="Stand. Genomic Sci.">
        <title>Genomic Encyclopedia of Bacterial and Archaeal Type Strains, Phase III: the genomes of soil and plant-associated and newly described type strains.</title>
        <authorList>
            <person name="Whitman W.B."/>
            <person name="Woyke T."/>
            <person name="Klenk H.P."/>
            <person name="Zhou Y."/>
            <person name="Lilburn T.G."/>
            <person name="Beck B.J."/>
            <person name="De Vos P."/>
            <person name="Vandamme P."/>
            <person name="Eisen J.A."/>
            <person name="Garrity G."/>
            <person name="Hugenholtz P."/>
            <person name="Kyrpides N.C."/>
        </authorList>
    </citation>
    <scope>NUCLEOTIDE SEQUENCE [LARGE SCALE GENOMIC DNA]</scope>
    <source>
        <strain evidence="2 3">VKM Ac-2541</strain>
    </source>
</reference>
<protein>
    <submittedName>
        <fullName evidence="2">Uncharacterized protein</fullName>
    </submittedName>
</protein>
<evidence type="ECO:0000313" key="3">
    <source>
        <dbReference type="Proteomes" id="UP000295573"/>
    </source>
</evidence>
<dbReference type="Proteomes" id="UP000295573">
    <property type="component" value="Unassembled WGS sequence"/>
</dbReference>
<dbReference type="EMBL" id="SLWR01000014">
    <property type="protein sequence ID" value="TCO42306.1"/>
    <property type="molecule type" value="Genomic_DNA"/>
</dbReference>
<evidence type="ECO:0000256" key="1">
    <source>
        <dbReference type="SAM" id="MobiDB-lite"/>
    </source>
</evidence>
<feature type="compositionally biased region" description="Basic residues" evidence="1">
    <location>
        <begin position="115"/>
        <end position="124"/>
    </location>
</feature>